<evidence type="ECO:0000259" key="4">
    <source>
        <dbReference type="Pfam" id="PF01229"/>
    </source>
</evidence>
<comment type="caution">
    <text evidence="5">The sequence shown here is derived from an EMBL/GenBank/DDBJ whole genome shotgun (WGS) entry which is preliminary data.</text>
</comment>
<protein>
    <submittedName>
        <fullName evidence="5">Glycoside hydrolase family 39</fullName>
    </submittedName>
</protein>
<comment type="similarity">
    <text evidence="1">Belongs to the glycosyl hydrolase 39 family.</text>
</comment>
<dbReference type="InterPro" id="IPR017853">
    <property type="entry name" value="GH"/>
</dbReference>
<dbReference type="PANTHER" id="PTHR12631">
    <property type="entry name" value="ALPHA-L-IDURONIDASE"/>
    <property type="match status" value="1"/>
</dbReference>
<dbReference type="InterPro" id="IPR049166">
    <property type="entry name" value="GH39_cat"/>
</dbReference>
<accession>R6TM44</accession>
<dbReference type="Proteomes" id="UP000017938">
    <property type="component" value="Unassembled WGS sequence"/>
</dbReference>
<dbReference type="Pfam" id="PF01229">
    <property type="entry name" value="Glyco_hydro_39"/>
    <property type="match status" value="1"/>
</dbReference>
<dbReference type="Gene3D" id="3.20.20.80">
    <property type="entry name" value="Glycosidases"/>
    <property type="match status" value="1"/>
</dbReference>
<dbReference type="EMBL" id="CBFW010000157">
    <property type="protein sequence ID" value="CDC73305.1"/>
    <property type="molecule type" value="Genomic_DNA"/>
</dbReference>
<keyword evidence="3" id="KW-0326">Glycosidase</keyword>
<evidence type="ECO:0000256" key="3">
    <source>
        <dbReference type="ARBA" id="ARBA00023295"/>
    </source>
</evidence>
<dbReference type="InterPro" id="IPR051923">
    <property type="entry name" value="Glycosyl_Hydrolase_39"/>
</dbReference>
<proteinExistence type="inferred from homology"/>
<evidence type="ECO:0000313" key="5">
    <source>
        <dbReference type="EMBL" id="CDC73305.1"/>
    </source>
</evidence>
<feature type="domain" description="Glycosyl hydrolases family 39 N-terminal catalytic" evidence="4">
    <location>
        <begin position="123"/>
        <end position="235"/>
    </location>
</feature>
<dbReference type="GO" id="GO:0004553">
    <property type="term" value="F:hydrolase activity, hydrolyzing O-glycosyl compounds"/>
    <property type="evidence" value="ECO:0007669"/>
    <property type="project" value="TreeGrafter"/>
</dbReference>
<evidence type="ECO:0000256" key="1">
    <source>
        <dbReference type="ARBA" id="ARBA00008875"/>
    </source>
</evidence>
<dbReference type="STRING" id="1263015.BN580_00073"/>
<reference evidence="5" key="1">
    <citation type="submission" date="2012-11" db="EMBL/GenBank/DDBJ databases">
        <title>Dependencies among metagenomic species, viruses, plasmids and units of genetic variation.</title>
        <authorList>
            <person name="Nielsen H.B."/>
            <person name="Almeida M."/>
            <person name="Juncker A.S."/>
            <person name="Rasmussen S."/>
            <person name="Li J."/>
            <person name="Sunagawa S."/>
            <person name="Plichta D."/>
            <person name="Gautier L."/>
            <person name="Le Chatelier E."/>
            <person name="Peletier E."/>
            <person name="Bonde I."/>
            <person name="Nielsen T."/>
            <person name="Manichanh C."/>
            <person name="Arumugam M."/>
            <person name="Batto J."/>
            <person name="Santos M.B.Q.D."/>
            <person name="Blom N."/>
            <person name="Borruel N."/>
            <person name="Burgdorf K.S."/>
            <person name="Boumezbeur F."/>
            <person name="Casellas F."/>
            <person name="Dore J."/>
            <person name="Guarner F."/>
            <person name="Hansen T."/>
            <person name="Hildebrand F."/>
            <person name="Kaas R.S."/>
            <person name="Kennedy S."/>
            <person name="Kristiansen K."/>
            <person name="Kultima J.R."/>
            <person name="Leonard P."/>
            <person name="Levenez F."/>
            <person name="Lund O."/>
            <person name="Moumen B."/>
            <person name="Le Paslier D."/>
            <person name="Pons N."/>
            <person name="Pedersen O."/>
            <person name="Prifti E."/>
            <person name="Qin J."/>
            <person name="Raes J."/>
            <person name="Tap J."/>
            <person name="Tims S."/>
            <person name="Ussery D.W."/>
            <person name="Yamada T."/>
            <person name="MetaHit consortium"/>
            <person name="Renault P."/>
            <person name="Sicheritz-Ponten T."/>
            <person name="Bork P."/>
            <person name="Wang J."/>
            <person name="Brunak S."/>
            <person name="Ehrlich S.D."/>
        </authorList>
    </citation>
    <scope>NUCLEOTIDE SEQUENCE [LARGE SCALE GENOMIC DNA]</scope>
</reference>
<organism evidence="5 6">
    <name type="scientific">Candidatus Colimorpha enterica</name>
    <dbReference type="NCBI Taxonomy" id="3083063"/>
    <lineage>
        <taxon>Bacteria</taxon>
        <taxon>Pseudomonadati</taxon>
        <taxon>Bacteroidota</taxon>
        <taxon>Bacteroidia</taxon>
        <taxon>Bacteroidales</taxon>
        <taxon>Candidatus Colimorpha</taxon>
    </lineage>
</organism>
<dbReference type="PANTHER" id="PTHR12631:SF10">
    <property type="entry name" value="BETA-XYLOSIDASE-LIKE PROTEIN-RELATED"/>
    <property type="match status" value="1"/>
</dbReference>
<dbReference type="SUPFAM" id="SSF51445">
    <property type="entry name" value="(Trans)glycosidases"/>
    <property type="match status" value="1"/>
</dbReference>
<keyword evidence="2 5" id="KW-0378">Hydrolase</keyword>
<evidence type="ECO:0000313" key="6">
    <source>
        <dbReference type="Proteomes" id="UP000017938"/>
    </source>
</evidence>
<evidence type="ECO:0000256" key="2">
    <source>
        <dbReference type="ARBA" id="ARBA00022801"/>
    </source>
</evidence>
<dbReference type="AlphaFoldDB" id="R6TM44"/>
<gene>
    <name evidence="5" type="ORF">BN580_00073</name>
</gene>
<name>R6TM44_9BACT</name>
<sequence length="440" mass="49790">MKILHFTPTVTYGPFKPLNAVNGGPWCNRKSAWQKRSNFADYKAARIPYTRNHDANLCGSVYGGPYTVDITAIFPRFDADPYDPESYDFACTDESVLVPLEAGTKTFYRLGQSIEHQVKKHGTVPPADFGKWAVICEHIIRHYTEGWADGFDAGIEYWEIWNEPSNPDGQTCWGGTKEQFFDLYTVTAKHLKACFPSLKIGGPASMFHLDWAGEFLDHLKANDVPLDFFSWHAYCIEPTEVADCARTMRRLLDSHGFAGVESILDEWNYVKDWGDDYVKSLITIGSEKGAAFTLGSMCECQKAPVDILIYYDARPSVFCGLFDYYTYLPRKGYYPFLWYGAMYDALEIRCAESEKNLYTLAGIKDDGKLLAIFVNYSDDDTAGEITVKPDFGRSARFEIFTVSRDRSGEKVAEETDPVITLPLNSMVFLREKEASSFLCS</sequence>